<comment type="caution">
    <text evidence="2">The sequence shown here is derived from an EMBL/GenBank/DDBJ whole genome shotgun (WGS) entry which is preliminary data.</text>
</comment>
<reference evidence="2" key="1">
    <citation type="submission" date="2019-12" db="EMBL/GenBank/DDBJ databases">
        <title>Genome sequencing and annotation of Brassica cretica.</title>
        <authorList>
            <person name="Studholme D.J."/>
            <person name="Sarris P."/>
        </authorList>
    </citation>
    <scope>NUCLEOTIDE SEQUENCE</scope>
    <source>
        <strain evidence="2">PFS-109/04</strain>
        <tissue evidence="2">Leaf</tissue>
    </source>
</reference>
<dbReference type="Proteomes" id="UP000712600">
    <property type="component" value="Unassembled WGS sequence"/>
</dbReference>
<feature type="compositionally biased region" description="Polar residues" evidence="1">
    <location>
        <begin position="58"/>
        <end position="87"/>
    </location>
</feature>
<feature type="region of interest" description="Disordered" evidence="1">
    <location>
        <begin position="39"/>
        <end position="90"/>
    </location>
</feature>
<dbReference type="AlphaFoldDB" id="A0A8S9SHS9"/>
<dbReference type="EMBL" id="QGKX02000004">
    <property type="protein sequence ID" value="KAF3599585.1"/>
    <property type="molecule type" value="Genomic_DNA"/>
</dbReference>
<gene>
    <name evidence="2" type="ORF">F2Q69_00037313</name>
</gene>
<sequence>MGVTSGIRAEVRASGPNLGGCREETFFCPVPIGIKMAPRGRRTARGRGTATRVVREASPTNSVENVNGTNTETDGGSSTKGSQQSDQPAGYAEMMAELQRYRERFGDQMREESADGTPHQADACGYVPGIVVCHRHPPPPPPPPFVPAHVRGPTYWEVMKQPLRFFPETQNLAKPCPVGERAAAGHQTTTGATASHWSTAGDRVISPERRSRRVLIPSRRFLESSTIFLLDPATGEDLVSKDP</sequence>
<proteinExistence type="predicted"/>
<evidence type="ECO:0000256" key="1">
    <source>
        <dbReference type="SAM" id="MobiDB-lite"/>
    </source>
</evidence>
<evidence type="ECO:0000313" key="3">
    <source>
        <dbReference type="Proteomes" id="UP000712600"/>
    </source>
</evidence>
<protein>
    <submittedName>
        <fullName evidence="2">Uncharacterized protein</fullName>
    </submittedName>
</protein>
<name>A0A8S9SHS9_BRACR</name>
<organism evidence="2 3">
    <name type="scientific">Brassica cretica</name>
    <name type="common">Mustard</name>
    <dbReference type="NCBI Taxonomy" id="69181"/>
    <lineage>
        <taxon>Eukaryota</taxon>
        <taxon>Viridiplantae</taxon>
        <taxon>Streptophyta</taxon>
        <taxon>Embryophyta</taxon>
        <taxon>Tracheophyta</taxon>
        <taxon>Spermatophyta</taxon>
        <taxon>Magnoliopsida</taxon>
        <taxon>eudicotyledons</taxon>
        <taxon>Gunneridae</taxon>
        <taxon>Pentapetalae</taxon>
        <taxon>rosids</taxon>
        <taxon>malvids</taxon>
        <taxon>Brassicales</taxon>
        <taxon>Brassicaceae</taxon>
        <taxon>Brassiceae</taxon>
        <taxon>Brassica</taxon>
    </lineage>
</organism>
<evidence type="ECO:0000313" key="2">
    <source>
        <dbReference type="EMBL" id="KAF3599585.1"/>
    </source>
</evidence>
<accession>A0A8S9SHS9</accession>